<evidence type="ECO:0000256" key="3">
    <source>
        <dbReference type="ARBA" id="ARBA00023163"/>
    </source>
</evidence>
<dbReference type="SUPFAM" id="SSF48008">
    <property type="entry name" value="GntR ligand-binding domain-like"/>
    <property type="match status" value="1"/>
</dbReference>
<protein>
    <submittedName>
        <fullName evidence="5">GntR family transcriptional regulator</fullName>
    </submittedName>
</protein>
<feature type="domain" description="HTH gntR-type" evidence="4">
    <location>
        <begin position="1"/>
        <end position="67"/>
    </location>
</feature>
<dbReference type="Pfam" id="PF00392">
    <property type="entry name" value="GntR"/>
    <property type="match status" value="1"/>
</dbReference>
<dbReference type="InterPro" id="IPR036390">
    <property type="entry name" value="WH_DNA-bd_sf"/>
</dbReference>
<accession>A0ABV9JI25</accession>
<name>A0ABV9JI25_9GAMM</name>
<keyword evidence="2" id="KW-0238">DNA-binding</keyword>
<proteinExistence type="predicted"/>
<dbReference type="EMBL" id="JBHSGB010000001">
    <property type="protein sequence ID" value="MFC4653724.1"/>
    <property type="molecule type" value="Genomic_DNA"/>
</dbReference>
<evidence type="ECO:0000259" key="4">
    <source>
        <dbReference type="PROSITE" id="PS50949"/>
    </source>
</evidence>
<keyword evidence="6" id="KW-1185">Reference proteome</keyword>
<dbReference type="RefSeq" id="WP_377331222.1">
    <property type="nucleotide sequence ID" value="NZ_JBHSGB010000001.1"/>
</dbReference>
<dbReference type="InterPro" id="IPR008920">
    <property type="entry name" value="TF_FadR/GntR_C"/>
</dbReference>
<dbReference type="InterPro" id="IPR011711">
    <property type="entry name" value="GntR_C"/>
</dbReference>
<dbReference type="Pfam" id="PF07729">
    <property type="entry name" value="FCD"/>
    <property type="match status" value="1"/>
</dbReference>
<dbReference type="Gene3D" id="1.10.10.10">
    <property type="entry name" value="Winged helix-like DNA-binding domain superfamily/Winged helix DNA-binding domain"/>
    <property type="match status" value="1"/>
</dbReference>
<comment type="caution">
    <text evidence="5">The sequence shown here is derived from an EMBL/GenBank/DDBJ whole genome shotgun (WGS) entry which is preliminary data.</text>
</comment>
<dbReference type="SUPFAM" id="SSF46785">
    <property type="entry name" value="Winged helix' DNA-binding domain"/>
    <property type="match status" value="1"/>
</dbReference>
<dbReference type="PROSITE" id="PS50949">
    <property type="entry name" value="HTH_GNTR"/>
    <property type="match status" value="1"/>
</dbReference>
<dbReference type="Proteomes" id="UP001595962">
    <property type="component" value="Unassembled WGS sequence"/>
</dbReference>
<gene>
    <name evidence="5" type="ORF">ACFO3I_01670</name>
</gene>
<reference evidence="6" key="1">
    <citation type="journal article" date="2019" name="Int. J. Syst. Evol. Microbiol.">
        <title>The Global Catalogue of Microorganisms (GCM) 10K type strain sequencing project: providing services to taxonomists for standard genome sequencing and annotation.</title>
        <authorList>
            <consortium name="The Broad Institute Genomics Platform"/>
            <consortium name="The Broad Institute Genome Sequencing Center for Infectious Disease"/>
            <person name="Wu L."/>
            <person name="Ma J."/>
        </authorList>
    </citation>
    <scope>NUCLEOTIDE SEQUENCE [LARGE SCALE GENOMIC DNA]</scope>
    <source>
        <strain evidence="6">DT28</strain>
    </source>
</reference>
<dbReference type="PANTHER" id="PTHR43537">
    <property type="entry name" value="TRANSCRIPTIONAL REGULATOR, GNTR FAMILY"/>
    <property type="match status" value="1"/>
</dbReference>
<dbReference type="SMART" id="SM00895">
    <property type="entry name" value="FCD"/>
    <property type="match status" value="1"/>
</dbReference>
<dbReference type="Gene3D" id="1.20.120.530">
    <property type="entry name" value="GntR ligand-binding domain-like"/>
    <property type="match status" value="1"/>
</dbReference>
<dbReference type="CDD" id="cd07377">
    <property type="entry name" value="WHTH_GntR"/>
    <property type="match status" value="1"/>
</dbReference>
<evidence type="ECO:0000256" key="1">
    <source>
        <dbReference type="ARBA" id="ARBA00023015"/>
    </source>
</evidence>
<keyword evidence="3" id="KW-0804">Transcription</keyword>
<evidence type="ECO:0000313" key="6">
    <source>
        <dbReference type="Proteomes" id="UP001595962"/>
    </source>
</evidence>
<keyword evidence="1" id="KW-0805">Transcription regulation</keyword>
<dbReference type="SMART" id="SM00345">
    <property type="entry name" value="HTH_GNTR"/>
    <property type="match status" value="1"/>
</dbReference>
<dbReference type="PRINTS" id="PR00035">
    <property type="entry name" value="HTHGNTR"/>
</dbReference>
<organism evidence="5 6">
    <name type="scientific">Rheinheimera marina</name>
    <dbReference type="NCBI Taxonomy" id="1774958"/>
    <lineage>
        <taxon>Bacteria</taxon>
        <taxon>Pseudomonadati</taxon>
        <taxon>Pseudomonadota</taxon>
        <taxon>Gammaproteobacteria</taxon>
        <taxon>Chromatiales</taxon>
        <taxon>Chromatiaceae</taxon>
        <taxon>Rheinheimera</taxon>
    </lineage>
</organism>
<dbReference type="InterPro" id="IPR036388">
    <property type="entry name" value="WH-like_DNA-bd_sf"/>
</dbReference>
<dbReference type="InterPro" id="IPR000524">
    <property type="entry name" value="Tscrpt_reg_HTH_GntR"/>
</dbReference>
<evidence type="ECO:0000256" key="2">
    <source>
        <dbReference type="ARBA" id="ARBA00023125"/>
    </source>
</evidence>
<dbReference type="PANTHER" id="PTHR43537:SF41">
    <property type="entry name" value="TRANSCRIPTIONAL REGULATORY PROTEIN"/>
    <property type="match status" value="1"/>
</dbReference>
<sequence>MKSLSLYQRLRQDIRQGIWPAGQLMNQQKLSDHYQVSRIPVRDALQQLKAEGLLVMAGKASLKVPELSAAEAEELYQIRLALEPLALERALPALSFHQLGRAEDLLQQIEQQQHLSAADRGAMNWQFHALLYQAGGQSPQLLQLLDRVHQQVERYLGFQELALNYADTSATEHWQLLQLLRDGQSQQALTLLRSHIAQAGQLLVQHLTTLEQTTASEQSNAAD</sequence>
<evidence type="ECO:0000313" key="5">
    <source>
        <dbReference type="EMBL" id="MFC4653724.1"/>
    </source>
</evidence>